<feature type="compositionally biased region" description="Basic residues" evidence="1">
    <location>
        <begin position="309"/>
        <end position="328"/>
    </location>
</feature>
<feature type="compositionally biased region" description="Polar residues" evidence="1">
    <location>
        <begin position="1"/>
        <end position="11"/>
    </location>
</feature>
<evidence type="ECO:0000256" key="1">
    <source>
        <dbReference type="SAM" id="MobiDB-lite"/>
    </source>
</evidence>
<reference evidence="2" key="1">
    <citation type="submission" date="2020-06" db="EMBL/GenBank/DDBJ databases">
        <title>Draft genome of Bugula neritina, a colonial animal packing powerful symbionts and potential medicines.</title>
        <authorList>
            <person name="Rayko M."/>
        </authorList>
    </citation>
    <scope>NUCLEOTIDE SEQUENCE [LARGE SCALE GENOMIC DNA]</scope>
    <source>
        <strain evidence="2">Kwan_BN1</strain>
    </source>
</reference>
<sequence length="334" mass="38285">MFGSIEDTTQYLMLGDKQNDQRETDRDNEEELQEKRKKIIQSLLQKFDLEECMTTYRSLYSTEHRYDPKDLSLESEMSGLKVKSHLESLMGTDVIKLNDREYMMSLQSKLMKEYDTAMDKQEELRSEKERRRQRRLYIEGLQDLPNIDIKSDKSKQVAVKPSSQKTDEELILSTPVGKSRNPAHSKNSASAKINKSVKAKAESEAEPEVDCPITLPNSTVSEDGRKKVLAQYSGESEIDGYTQRGYLMLKLRREDVSILITVEGMYNTADKVLAAPVTEFNVEEIRSVRGSPRASTARRSTVRHDSRRPSSKSRKSTMQRSTSRKSSARRGSEY</sequence>
<evidence type="ECO:0000313" key="2">
    <source>
        <dbReference type="EMBL" id="KAF6036459.1"/>
    </source>
</evidence>
<gene>
    <name evidence="2" type="ORF">EB796_005218</name>
</gene>
<organism evidence="2 3">
    <name type="scientific">Bugula neritina</name>
    <name type="common">Brown bryozoan</name>
    <name type="synonym">Sertularia neritina</name>
    <dbReference type="NCBI Taxonomy" id="10212"/>
    <lineage>
        <taxon>Eukaryota</taxon>
        <taxon>Metazoa</taxon>
        <taxon>Spiralia</taxon>
        <taxon>Lophotrochozoa</taxon>
        <taxon>Bryozoa</taxon>
        <taxon>Gymnolaemata</taxon>
        <taxon>Cheilostomatida</taxon>
        <taxon>Flustrina</taxon>
        <taxon>Buguloidea</taxon>
        <taxon>Bugulidae</taxon>
        <taxon>Bugula</taxon>
    </lineage>
</organism>
<evidence type="ECO:0000313" key="3">
    <source>
        <dbReference type="Proteomes" id="UP000593567"/>
    </source>
</evidence>
<dbReference type="OrthoDB" id="6150133at2759"/>
<feature type="region of interest" description="Disordered" evidence="1">
    <location>
        <begin position="287"/>
        <end position="334"/>
    </location>
</feature>
<proteinExistence type="predicted"/>
<dbReference type="AlphaFoldDB" id="A0A7J7KCT9"/>
<feature type="region of interest" description="Disordered" evidence="1">
    <location>
        <begin position="1"/>
        <end position="33"/>
    </location>
</feature>
<name>A0A7J7KCT9_BUGNE</name>
<dbReference type="EMBL" id="VXIV02000717">
    <property type="protein sequence ID" value="KAF6036459.1"/>
    <property type="molecule type" value="Genomic_DNA"/>
</dbReference>
<comment type="caution">
    <text evidence="2">The sequence shown here is derived from an EMBL/GenBank/DDBJ whole genome shotgun (WGS) entry which is preliminary data.</text>
</comment>
<accession>A0A7J7KCT9</accession>
<protein>
    <submittedName>
        <fullName evidence="2">Uncharacterized protein</fullName>
    </submittedName>
</protein>
<keyword evidence="3" id="KW-1185">Reference proteome</keyword>
<dbReference type="Proteomes" id="UP000593567">
    <property type="component" value="Unassembled WGS sequence"/>
</dbReference>